<feature type="region of interest" description="Disordered" evidence="3">
    <location>
        <begin position="1"/>
        <end position="201"/>
    </location>
</feature>
<dbReference type="PANTHER" id="PTHR36566:SF1">
    <property type="entry name" value="PYRIDINIUM-3,5-BISTHIOCARBOXYLIC ACID MONONUCLEOTIDE NICKEL INSERTION PROTEIN"/>
    <property type="match status" value="1"/>
</dbReference>
<keyword evidence="2" id="KW-0456">Lyase</keyword>
<comment type="similarity">
    <text evidence="2">Belongs to the LarC family.</text>
</comment>
<keyword evidence="5" id="KW-1185">Reference proteome</keyword>
<dbReference type="Proteomes" id="UP001370348">
    <property type="component" value="Chromosome"/>
</dbReference>
<accession>A0ABZ2M5S1</accession>
<evidence type="ECO:0000256" key="2">
    <source>
        <dbReference type="HAMAP-Rule" id="MF_01074"/>
    </source>
</evidence>
<keyword evidence="1 2" id="KW-0533">Nickel</keyword>
<feature type="compositionally biased region" description="Basic and acidic residues" evidence="3">
    <location>
        <begin position="31"/>
        <end position="54"/>
    </location>
</feature>
<evidence type="ECO:0000256" key="3">
    <source>
        <dbReference type="SAM" id="MobiDB-lite"/>
    </source>
</evidence>
<feature type="compositionally biased region" description="Basic and acidic residues" evidence="3">
    <location>
        <begin position="1"/>
        <end position="15"/>
    </location>
</feature>
<reference evidence="4 5" key="1">
    <citation type="submission" date="2021-12" db="EMBL/GenBank/DDBJ databases">
        <title>Discovery of the Pendulisporaceae a myxobacterial family with distinct sporulation behavior and unique specialized metabolism.</title>
        <authorList>
            <person name="Garcia R."/>
            <person name="Popoff A."/>
            <person name="Bader C.D."/>
            <person name="Loehr J."/>
            <person name="Walesch S."/>
            <person name="Walt C."/>
            <person name="Boldt J."/>
            <person name="Bunk B."/>
            <person name="Haeckl F.J.F.P.J."/>
            <person name="Gunesch A.P."/>
            <person name="Birkelbach J."/>
            <person name="Nuebel U."/>
            <person name="Pietschmann T."/>
            <person name="Bach T."/>
            <person name="Mueller R."/>
        </authorList>
    </citation>
    <scope>NUCLEOTIDE SEQUENCE [LARGE SCALE GENOMIC DNA]</scope>
    <source>
        <strain evidence="4 5">MSr11954</strain>
    </source>
</reference>
<gene>
    <name evidence="4" type="primary">larC</name>
    <name evidence="4" type="ORF">LZC94_07960</name>
</gene>
<feature type="compositionally biased region" description="Basic residues" evidence="3">
    <location>
        <begin position="55"/>
        <end position="68"/>
    </location>
</feature>
<dbReference type="Gene3D" id="3.30.70.1380">
    <property type="entry name" value="Transcriptional regulatory protein pf0864 domain like"/>
    <property type="match status" value="1"/>
</dbReference>
<feature type="compositionally biased region" description="Basic and acidic residues" evidence="3">
    <location>
        <begin position="69"/>
        <end position="186"/>
    </location>
</feature>
<name>A0ABZ2M5S1_9BACT</name>
<dbReference type="HAMAP" id="MF_01074">
    <property type="entry name" value="LarC"/>
    <property type="match status" value="1"/>
</dbReference>
<dbReference type="EMBL" id="CP089984">
    <property type="protein sequence ID" value="WXB17202.1"/>
    <property type="molecule type" value="Genomic_DNA"/>
</dbReference>
<evidence type="ECO:0000256" key="1">
    <source>
        <dbReference type="ARBA" id="ARBA00022596"/>
    </source>
</evidence>
<feature type="compositionally biased region" description="Basic residues" evidence="3">
    <location>
        <begin position="16"/>
        <end position="30"/>
    </location>
</feature>
<protein>
    <recommendedName>
        <fullName evidence="2">Putative nickel insertion protein</fullName>
    </recommendedName>
</protein>
<dbReference type="NCBIfam" id="TIGR00299">
    <property type="entry name" value="nickel pincer cofactor biosynthesis protein LarC"/>
    <property type="match status" value="1"/>
</dbReference>
<dbReference type="Gene3D" id="3.10.20.300">
    <property type="entry name" value="mk0293 like domain"/>
    <property type="match status" value="1"/>
</dbReference>
<dbReference type="Pfam" id="PF01969">
    <property type="entry name" value="Ni_insertion"/>
    <property type="match status" value="1"/>
</dbReference>
<sequence>MAHDGHDHDSRPPHRTEHHHGHVHAHHHGHDAHGHPPHPHDAHAHPHRHDDHAHAPHAHSHAHHGHAPHAHDDHAHAHDDHTHAPHAHDDHAHAPHAHAHDDHGHAPHAHDAHAPHAHDDHGHAPHAHDAHAHAPHAHAHDDHAHAPHAHDDHTHAHPHRHDDHGHAPHAHDDHSHPHPPDHDHPPRSRRAAPRPELPRGAGHGKILFLDAPSGLAGDMIIAALIDLGVPEVVVANAVAKLPISGFDLHFGTRVRSGIVATSFDVHLEAAQPERTYAAIRGILSESGLEKSVLAMAQATFERLAHAEAKVHKSVLDEVHFHEVGAIDAIVDVVGSAAALEYLGAEVIVSPLPMGRGFVPARHGILPLPAPATVECLRGLVTVDGGIDFEFVTPTGAAIVGAHARGSSRWPSMVPEAVGWGAGTAQLADRPNVLRAVLGKATEPTSLSHTVLETNVDDATGELVASAIESLLAAGALDVWATAITMKKGRPALTLSALVETPKAEIVGALMLRETTSLGVRRYDVSRLERPRRQVQVETPFGIIPVKVAEGPYGPPQVKPEFDACAAAAREHRVPVREVIRAALLAAGTSLP</sequence>
<dbReference type="InterPro" id="IPR002822">
    <property type="entry name" value="Ni_insertion"/>
</dbReference>
<dbReference type="RefSeq" id="WP_394826833.1">
    <property type="nucleotide sequence ID" value="NZ_CP089984.1"/>
</dbReference>
<proteinExistence type="inferred from homology"/>
<dbReference type="PANTHER" id="PTHR36566">
    <property type="entry name" value="NICKEL INSERTION PROTEIN-RELATED"/>
    <property type="match status" value="1"/>
</dbReference>
<organism evidence="4 5">
    <name type="scientific">Pendulispora albinea</name>
    <dbReference type="NCBI Taxonomy" id="2741071"/>
    <lineage>
        <taxon>Bacteria</taxon>
        <taxon>Pseudomonadati</taxon>
        <taxon>Myxococcota</taxon>
        <taxon>Myxococcia</taxon>
        <taxon>Myxococcales</taxon>
        <taxon>Sorangiineae</taxon>
        <taxon>Pendulisporaceae</taxon>
        <taxon>Pendulispora</taxon>
    </lineage>
</organism>
<evidence type="ECO:0000313" key="4">
    <source>
        <dbReference type="EMBL" id="WXB17202.1"/>
    </source>
</evidence>
<evidence type="ECO:0000313" key="5">
    <source>
        <dbReference type="Proteomes" id="UP001370348"/>
    </source>
</evidence>